<accession>A0ABX6ERB8</accession>
<proteinExistence type="inferred from homology"/>
<evidence type="ECO:0000256" key="1">
    <source>
        <dbReference type="ARBA" id="ARBA00004150"/>
    </source>
</evidence>
<evidence type="ECO:0000313" key="9">
    <source>
        <dbReference type="EMBL" id="QGN14884.1"/>
    </source>
</evidence>
<dbReference type="InterPro" id="IPR038260">
    <property type="entry name" value="Vps53_C_sf"/>
</dbReference>
<evidence type="ECO:0000259" key="7">
    <source>
        <dbReference type="Pfam" id="PF04100"/>
    </source>
</evidence>
<evidence type="ECO:0000256" key="3">
    <source>
        <dbReference type="ARBA" id="ARBA00008628"/>
    </source>
</evidence>
<keyword evidence="4" id="KW-0967">Endosome</keyword>
<name>A0ABX6ERB8_KLUMA</name>
<protein>
    <submittedName>
        <fullName evidence="9">Protein VPS53</fullName>
    </submittedName>
</protein>
<dbReference type="InterPro" id="IPR039766">
    <property type="entry name" value="Vps53"/>
</dbReference>
<dbReference type="EMBL" id="CP015055">
    <property type="protein sequence ID" value="QGN14884.1"/>
    <property type="molecule type" value="Genomic_DNA"/>
</dbReference>
<dbReference type="InterPro" id="IPR007234">
    <property type="entry name" value="Vps53_N"/>
</dbReference>
<dbReference type="Proteomes" id="UP000422736">
    <property type="component" value="Chromosome 2"/>
</dbReference>
<evidence type="ECO:0000256" key="5">
    <source>
        <dbReference type="ARBA" id="ARBA00023034"/>
    </source>
</evidence>
<comment type="similarity">
    <text evidence="3">Belongs to the VPS53 family.</text>
</comment>
<dbReference type="Pfam" id="PF04100">
    <property type="entry name" value="Vps53_N"/>
    <property type="match status" value="1"/>
</dbReference>
<feature type="domain" description="Vps53 N-terminal" evidence="7">
    <location>
        <begin position="7"/>
        <end position="360"/>
    </location>
</feature>
<organism evidence="9 10">
    <name type="scientific">Kluyveromyces marxianus</name>
    <name type="common">Yeast</name>
    <name type="synonym">Candida kefyr</name>
    <dbReference type="NCBI Taxonomy" id="4911"/>
    <lineage>
        <taxon>Eukaryota</taxon>
        <taxon>Fungi</taxon>
        <taxon>Dikarya</taxon>
        <taxon>Ascomycota</taxon>
        <taxon>Saccharomycotina</taxon>
        <taxon>Saccharomycetes</taxon>
        <taxon>Saccharomycetales</taxon>
        <taxon>Saccharomycetaceae</taxon>
        <taxon>Kluyveromyces</taxon>
    </lineage>
</organism>
<dbReference type="InterPro" id="IPR031745">
    <property type="entry name" value="Vps53_C"/>
</dbReference>
<keyword evidence="5" id="KW-0333">Golgi apparatus</keyword>
<evidence type="ECO:0000256" key="2">
    <source>
        <dbReference type="ARBA" id="ARBA00004481"/>
    </source>
</evidence>
<evidence type="ECO:0000256" key="6">
    <source>
        <dbReference type="ARBA" id="ARBA00023136"/>
    </source>
</evidence>
<dbReference type="Pfam" id="PF16854">
    <property type="entry name" value="VPS53_C"/>
    <property type="match status" value="1"/>
</dbReference>
<reference evidence="9 10" key="2">
    <citation type="submission" date="2019-11" db="EMBL/GenBank/DDBJ databases">
        <authorList>
            <person name="Lu H."/>
        </authorList>
    </citation>
    <scope>NUCLEOTIDE SEQUENCE [LARGE SCALE GENOMIC DNA]</scope>
    <source>
        <strain evidence="9 10">FIM1</strain>
    </source>
</reference>
<comment type="subcellular location">
    <subcellularLocation>
        <location evidence="2">Endosome membrane</location>
        <topology evidence="2">Peripheral membrane protein</topology>
    </subcellularLocation>
    <subcellularLocation>
        <location evidence="1">Golgi apparatus</location>
        <location evidence="1">trans-Golgi network membrane</location>
        <topology evidence="1">Peripheral membrane protein</topology>
    </subcellularLocation>
</comment>
<keyword evidence="6" id="KW-0472">Membrane</keyword>
<dbReference type="PANTHER" id="PTHR12820">
    <property type="entry name" value="VACUOLAR SORTING PROTEIN 53"/>
    <property type="match status" value="1"/>
</dbReference>
<keyword evidence="10" id="KW-1185">Reference proteome</keyword>
<evidence type="ECO:0000259" key="8">
    <source>
        <dbReference type="Pfam" id="PF16854"/>
    </source>
</evidence>
<dbReference type="PANTHER" id="PTHR12820:SF0">
    <property type="entry name" value="VACUOLAR PROTEIN SORTING-ASSOCIATED PROTEIN 53 HOMOLOG"/>
    <property type="match status" value="1"/>
</dbReference>
<feature type="domain" description="Vps53 C-terminal" evidence="8">
    <location>
        <begin position="608"/>
        <end position="693"/>
    </location>
</feature>
<evidence type="ECO:0000313" key="10">
    <source>
        <dbReference type="Proteomes" id="UP000422736"/>
    </source>
</evidence>
<gene>
    <name evidence="9" type="primary">VPS53</name>
    <name evidence="9" type="ORF">FIM1_1558</name>
</gene>
<reference evidence="9 10" key="1">
    <citation type="submission" date="2016-03" db="EMBL/GenBank/DDBJ databases">
        <title>How can Kluyveromyces marxianus grow so fast - potential evolutionary course in Saccharomyces Complex revealed by comparative genomics.</title>
        <authorList>
            <person name="Mo W."/>
            <person name="Lu W."/>
            <person name="Yang X."/>
            <person name="Qi J."/>
            <person name="Lv H."/>
        </authorList>
    </citation>
    <scope>NUCLEOTIDE SEQUENCE [LARGE SCALE GENOMIC DNA]</scope>
    <source>
        <strain evidence="9 10">FIM1</strain>
    </source>
</reference>
<dbReference type="Gene3D" id="1.10.357.110">
    <property type="entry name" value="Vacuolar protein sorting-associated protein 53, C-terminus"/>
    <property type="match status" value="1"/>
</dbReference>
<evidence type="ECO:0000256" key="4">
    <source>
        <dbReference type="ARBA" id="ARBA00022753"/>
    </source>
</evidence>
<sequence length="803" mass="93124">MISESLDYDPLDDLTKIFGSTASLTEIDSVLKLTEQYKLTLENGLRESSSKANEPEQLQEEYDFDTLFETIAKTKEMSNTTEANIAELTRDISHLDNAKKNITKSMTCFENLKMLSDAYVSAKKCLESEDYVGLCGPFKVMHSLSVSFQEYKALDEFCKFLNQINRLESDTLQACERVTKEVLKDGENSKYDYDTMKSGVCSIVAADERYKERIVQLCLDSLLYEIKEIFQVDDEAGSLENLSRRYIFFKKVLNNFQSNTSNYFPADWEIPLRLTDSFFSMTSNDLKILLKRDLSDNTSIDLFMQALQTTLEFEKYISVKFSHKYEGKISTCFEPYLKFWVRHQDTTLNAKILTYLNEQKLPAENESLVVPSSADLFRTYRSILSQTFSLIEGGNKSSIMIELAQFFVKWLNEYHQKILNPLLLPDNTAISDRDEVLKYTVLLINTADYCAITIDQLQEKLSEYLEGDDDNIDKVVKIFDPIKQKYMNLVAGGINLLLNRIINKEFEFVWREFVNTNWSNTMVEDYSRYVTTLQNILQPDDINNSTLYKILSQFNRDVYSWNFLDRTIDSITISFEAQIIKLLKPSLPYCTLNSKRQFEVKQVINISEQLLLDVELLRKVLRSLPENLPHSDISAKRITTHIDSNMDKLTQFLKLLVSPLDPDTTYLETYHAITKSKNTDPNFWSFILALKGIPWDLALWKRIWSEFQQSHDENTPLSSSEIIFNVRELQNFIHNLSRVVEPTWKNFITNELKIYEVPRPGFSTNKQIVRNTPSRSSSPKVPAHKLNDIKQLVSNSSFFFKKG</sequence>